<dbReference type="EMBL" id="ATDL01000015">
    <property type="protein sequence ID" value="ERJ59184.1"/>
    <property type="molecule type" value="Genomic_DNA"/>
</dbReference>
<name>U2J2K4_9SPHI</name>
<dbReference type="Proteomes" id="UP000016584">
    <property type="component" value="Unassembled WGS sequence"/>
</dbReference>
<comment type="caution">
    <text evidence="1">The sequence shown here is derived from an EMBL/GenBank/DDBJ whole genome shotgun (WGS) entry which is preliminary data.</text>
</comment>
<accession>U2J2K4</accession>
<dbReference type="InterPro" id="IPR025396">
    <property type="entry name" value="DUF4302"/>
</dbReference>
<protein>
    <recommendedName>
        <fullName evidence="3">DUF4302 domain-containing protein</fullName>
    </recommendedName>
</protein>
<reference evidence="1 2" key="1">
    <citation type="journal article" date="2013" name="Genome Announc.">
        <title>The Draft Genome Sequence of Sphingomonas paucimobilis Strain HER1398 (Proteobacteria), Host to the Giant PAU Phage, Indicates That It Is a Member of the Genus Sphingobacterium (Bacteroidetes).</title>
        <authorList>
            <person name="White R.A.III."/>
            <person name="Suttle C.A."/>
        </authorList>
    </citation>
    <scope>NUCLEOTIDE SEQUENCE [LARGE SCALE GENOMIC DNA]</scope>
    <source>
        <strain evidence="1 2">HER1398</strain>
    </source>
</reference>
<sequence>MLLMGCQKNTTEPILGQLDIRLKESLDNYRKILSSNTEGGWTGTLQTGTGDEFEFNFVFDAEGKVNMASDMSVASMSERQLSTYALQAIQVPSLTFDTHNYIHELADPRPEAMGGDRGHGLYADFEFEILKYEKDTLYLRGIKYKNDFKIVKATEDYIEKFKGPIEKYNKTRALLAQYKTYPFKLGNGRLGDFKMFEGDFELYVLMYNKNNKGTPGWITVPYEIDEQGLHFDEVTIGGTKLQDLLLDAGKTELLTKMNGQETSTNTTNPRDFIGVNTEGKLWRFFDMLTYLDQDGNENNGFAQMMKGVKADLKSKGVEFDYAYIDLYNLSGTNYLYFYLDMYQNGTYRRATWQYKIQMTSTGFNIVDNGSITLGIGADGNLLAPITAYFNKKNFTFVWNPGYPSSFLSAGFAPVSSPNDIGFGGMSTLD</sequence>
<evidence type="ECO:0008006" key="3">
    <source>
        <dbReference type="Google" id="ProtNLM"/>
    </source>
</evidence>
<dbReference type="Pfam" id="PF14135">
    <property type="entry name" value="DUF4302"/>
    <property type="match status" value="1"/>
</dbReference>
<keyword evidence="2" id="KW-1185">Reference proteome</keyword>
<organism evidence="1 2">
    <name type="scientific">Sphingobacterium paucimobilis HER1398</name>
    <dbReference type="NCBI Taxonomy" id="1346330"/>
    <lineage>
        <taxon>Bacteria</taxon>
        <taxon>Pseudomonadati</taxon>
        <taxon>Bacteroidota</taxon>
        <taxon>Sphingobacteriia</taxon>
        <taxon>Sphingobacteriales</taxon>
        <taxon>Sphingobacteriaceae</taxon>
        <taxon>Sphingobacterium</taxon>
    </lineage>
</organism>
<dbReference type="AlphaFoldDB" id="U2J2K4"/>
<gene>
    <name evidence="1" type="ORF">M472_10410</name>
</gene>
<dbReference type="STRING" id="1346330.M472_10410"/>
<evidence type="ECO:0000313" key="1">
    <source>
        <dbReference type="EMBL" id="ERJ59184.1"/>
    </source>
</evidence>
<dbReference type="PATRIC" id="fig|1346330.5.peg.2521"/>
<proteinExistence type="predicted"/>
<evidence type="ECO:0000313" key="2">
    <source>
        <dbReference type="Proteomes" id="UP000016584"/>
    </source>
</evidence>